<dbReference type="InterPro" id="IPR046433">
    <property type="entry name" value="ActCoA_hydro"/>
</dbReference>
<gene>
    <name evidence="6" type="ORF">CRI88_19705</name>
</gene>
<feature type="binding site" evidence="3">
    <location>
        <position position="385"/>
    </location>
    <ligand>
        <name>CoA</name>
        <dbReference type="ChEBI" id="CHEBI:57287"/>
    </ligand>
</feature>
<feature type="binding site" evidence="3">
    <location>
        <begin position="266"/>
        <end position="270"/>
    </location>
    <ligand>
        <name>CoA</name>
        <dbReference type="ChEBI" id="CHEBI:57287"/>
    </ligand>
</feature>
<evidence type="ECO:0000256" key="2">
    <source>
        <dbReference type="PIRSR" id="PIRSR617821-1"/>
    </source>
</evidence>
<dbReference type="FunFam" id="3.40.1080.20:FF:000001">
    <property type="entry name" value="Acetyl-CoA hydrolase Ach1"/>
    <property type="match status" value="1"/>
</dbReference>
<feature type="domain" description="Acetyl-CoA hydrolase/transferase N-terminal" evidence="4">
    <location>
        <begin position="10"/>
        <end position="202"/>
    </location>
</feature>
<accession>A0A2I0UVG4</accession>
<feature type="binding site" evidence="3">
    <location>
        <position position="405"/>
    </location>
    <ligand>
        <name>CoA</name>
        <dbReference type="ChEBI" id="CHEBI:57287"/>
    </ligand>
</feature>
<dbReference type="Gene3D" id="3.30.750.70">
    <property type="entry name" value="4-hydroxybutyrate coenzyme like domains"/>
    <property type="match status" value="1"/>
</dbReference>
<dbReference type="FunFam" id="3.30.750.70:FF:000002">
    <property type="entry name" value="Acetyl-CoA hydrolase Ach1"/>
    <property type="match status" value="1"/>
</dbReference>
<evidence type="ECO:0000313" key="7">
    <source>
        <dbReference type="Proteomes" id="UP000234956"/>
    </source>
</evidence>
<proteinExistence type="inferred from homology"/>
<organism evidence="6 7">
    <name type="scientific">Lysinibacillus fusiformis</name>
    <dbReference type="NCBI Taxonomy" id="28031"/>
    <lineage>
        <taxon>Bacteria</taxon>
        <taxon>Bacillati</taxon>
        <taxon>Bacillota</taxon>
        <taxon>Bacilli</taxon>
        <taxon>Bacillales</taxon>
        <taxon>Bacillaceae</taxon>
        <taxon>Lysinibacillus</taxon>
    </lineage>
</organism>
<dbReference type="GO" id="GO:0008775">
    <property type="term" value="F:acetate CoA-transferase activity"/>
    <property type="evidence" value="ECO:0007669"/>
    <property type="project" value="InterPro"/>
</dbReference>
<dbReference type="Pfam" id="PF13336">
    <property type="entry name" value="AcetylCoA_hyd_C"/>
    <property type="match status" value="1"/>
</dbReference>
<dbReference type="Gene3D" id="3.40.1080.10">
    <property type="entry name" value="Glutaconate Coenzyme A-transferase"/>
    <property type="match status" value="1"/>
</dbReference>
<feature type="domain" description="Acetyl-CoA hydrolase/transferase C-terminal" evidence="5">
    <location>
        <begin position="323"/>
        <end position="466"/>
    </location>
</feature>
<comment type="similarity">
    <text evidence="1">Belongs to the acetyl-CoA hydrolase/transferase family.</text>
</comment>
<feature type="binding site" evidence="3">
    <location>
        <position position="381"/>
    </location>
    <ligand>
        <name>CoA</name>
        <dbReference type="ChEBI" id="CHEBI:57287"/>
    </ligand>
</feature>
<sequence length="507" mass="55146">MEEKLAKKLRHEQLRSKIVTAEEAASWIKDGMVLGMSGFTRAGDVKVVPLALVEKAKKEKFQVDVFTGASLGPEVDQYLAEAGVIRKRGPFQADAGIRNKINSGDITFVDAHLSHNAELVRQGIIGPIDFAIIEAAAITEDGLLIPTTSVGNSPIFVQEADQIIIELNVAQLDALEGVHDIFVPAPQGKRDPIPLQNVSDRLGIIGIPLDLDKVKGIVISDILDAPSTIVPADEETDVMANHLLNFLREEINVGRLTTSLRPIQSGVGSVANAVLLGFKDSEFENLEVYSEVLQDAVFELIDAGKVNFASATSITLSEQVGNRVYGNFEKYADKLVLRPQEISNQPEIIRRLGLISVNTALEVDIYGNVNSTHVSGTKMMNGIGGSGDFARNARLGIFVTKSYAKGGNISSIVPMVSHVDHTEHDVDVIVTEQGVADLRGLAPKERAALIIDNCAHPDYREQLWQYYNDANEATGGHHTPHDLEKALSWHVHYAKSGTMKDPAFTKQ</sequence>
<dbReference type="Proteomes" id="UP000234956">
    <property type="component" value="Unassembled WGS sequence"/>
</dbReference>
<dbReference type="SUPFAM" id="SSF100950">
    <property type="entry name" value="NagB/RpiA/CoA transferase-like"/>
    <property type="match status" value="2"/>
</dbReference>
<dbReference type="PANTHER" id="PTHR43609:SF1">
    <property type="entry name" value="ACETYL-COA HYDROLASE"/>
    <property type="match status" value="1"/>
</dbReference>
<comment type="caution">
    <text evidence="6">The sequence shown here is derived from an EMBL/GenBank/DDBJ whole genome shotgun (WGS) entry which is preliminary data.</text>
</comment>
<dbReference type="RefSeq" id="WP_058844784.1">
    <property type="nucleotide sequence ID" value="NZ_JAZBNI010000004.1"/>
</dbReference>
<name>A0A2I0UVG4_9BACI</name>
<dbReference type="GO" id="GO:0006083">
    <property type="term" value="P:acetate metabolic process"/>
    <property type="evidence" value="ECO:0007669"/>
    <property type="project" value="InterPro"/>
</dbReference>
<dbReference type="NCBIfam" id="TIGR03458">
    <property type="entry name" value="YgfH_subfam"/>
    <property type="match status" value="1"/>
</dbReference>
<evidence type="ECO:0000313" key="6">
    <source>
        <dbReference type="EMBL" id="PKU50064.1"/>
    </source>
</evidence>
<dbReference type="InterPro" id="IPR017821">
    <property type="entry name" value="Succinate_CoA_transferase"/>
</dbReference>
<dbReference type="Pfam" id="PF02550">
    <property type="entry name" value="AcetylCoA_hydro"/>
    <property type="match status" value="1"/>
</dbReference>
<feature type="active site" description="5-glutamyl coenzyme A thioester intermediate" evidence="2">
    <location>
        <position position="291"/>
    </location>
</feature>
<dbReference type="GO" id="GO:0006084">
    <property type="term" value="P:acetyl-CoA metabolic process"/>
    <property type="evidence" value="ECO:0007669"/>
    <property type="project" value="InterPro"/>
</dbReference>
<keyword evidence="6" id="KW-0378">Hydrolase</keyword>
<evidence type="ECO:0000256" key="3">
    <source>
        <dbReference type="PIRSR" id="PIRSR617821-2"/>
    </source>
</evidence>
<dbReference type="AlphaFoldDB" id="A0A2I0UVG4"/>
<dbReference type="PANTHER" id="PTHR43609">
    <property type="entry name" value="ACETYL-COA HYDROLASE"/>
    <property type="match status" value="1"/>
</dbReference>
<dbReference type="InterPro" id="IPR003702">
    <property type="entry name" value="ActCoA_hydro_N"/>
</dbReference>
<dbReference type="Gene3D" id="3.40.1080.20">
    <property type="entry name" value="Acetyl-CoA hydrolase/transferase C-terminal domain"/>
    <property type="match status" value="1"/>
</dbReference>
<dbReference type="InterPro" id="IPR037171">
    <property type="entry name" value="NagB/RpiA_transferase-like"/>
</dbReference>
<dbReference type="InterPro" id="IPR038460">
    <property type="entry name" value="AcetylCoA_hyd_C_sf"/>
</dbReference>
<evidence type="ECO:0000259" key="4">
    <source>
        <dbReference type="Pfam" id="PF02550"/>
    </source>
</evidence>
<evidence type="ECO:0000259" key="5">
    <source>
        <dbReference type="Pfam" id="PF13336"/>
    </source>
</evidence>
<protein>
    <submittedName>
        <fullName evidence="6">Acetyl-CoA hydrolase</fullName>
    </submittedName>
</protein>
<reference evidence="6 7" key="1">
    <citation type="submission" date="2017-10" db="EMBL/GenBank/DDBJ databases">
        <title>Draft genome of Lysinibacillus fusiformis strain Juneja, a laboratory-derived pathogen of Drosophila melanogaster.</title>
        <authorList>
            <person name="Smith B.R."/>
            <person name="Unckless R.L."/>
        </authorList>
    </citation>
    <scope>NUCLEOTIDE SEQUENCE [LARGE SCALE GENOMIC DNA]</scope>
    <source>
        <strain evidence="6 7">Juneja</strain>
    </source>
</reference>
<evidence type="ECO:0000256" key="1">
    <source>
        <dbReference type="ARBA" id="ARBA00009632"/>
    </source>
</evidence>
<dbReference type="GO" id="GO:0003986">
    <property type="term" value="F:acetyl-CoA hydrolase activity"/>
    <property type="evidence" value="ECO:0007669"/>
    <property type="project" value="TreeGrafter"/>
</dbReference>
<dbReference type="EMBL" id="PDFK01000009">
    <property type="protein sequence ID" value="PKU50064.1"/>
    <property type="molecule type" value="Genomic_DNA"/>
</dbReference>
<dbReference type="InterPro" id="IPR026888">
    <property type="entry name" value="AcetylCoA_hyd_C"/>
</dbReference>